<dbReference type="PANTHER" id="PTHR41287:SF1">
    <property type="entry name" value="PROTEIN YMFN"/>
    <property type="match status" value="1"/>
</dbReference>
<proteinExistence type="predicted"/>
<evidence type="ECO:0000313" key="4">
    <source>
        <dbReference type="Proteomes" id="UP000036356"/>
    </source>
</evidence>
<evidence type="ECO:0000313" key="3">
    <source>
        <dbReference type="EMBL" id="KLU66747.1"/>
    </source>
</evidence>
<comment type="caution">
    <text evidence="3">The sequence shown here is derived from an EMBL/GenBank/DDBJ whole genome shotgun (WGS) entry which is preliminary data.</text>
</comment>
<dbReference type="Pfam" id="PF03354">
    <property type="entry name" value="TerL_ATPase"/>
    <property type="match status" value="1"/>
</dbReference>
<dbReference type="InterPro" id="IPR027417">
    <property type="entry name" value="P-loop_NTPase"/>
</dbReference>
<dbReference type="Pfam" id="PF20441">
    <property type="entry name" value="TerL_nuclease"/>
    <property type="match status" value="1"/>
</dbReference>
<dbReference type="Gene3D" id="3.40.50.300">
    <property type="entry name" value="P-loop containing nucleotide triphosphate hydrolases"/>
    <property type="match status" value="1"/>
</dbReference>
<organism evidence="3 4">
    <name type="scientific">Desulfosporosinus acididurans</name>
    <dbReference type="NCBI Taxonomy" id="476652"/>
    <lineage>
        <taxon>Bacteria</taxon>
        <taxon>Bacillati</taxon>
        <taxon>Bacillota</taxon>
        <taxon>Clostridia</taxon>
        <taxon>Eubacteriales</taxon>
        <taxon>Desulfitobacteriaceae</taxon>
        <taxon>Desulfosporosinus</taxon>
    </lineage>
</organism>
<dbReference type="InterPro" id="IPR046462">
    <property type="entry name" value="TerL_nuclease"/>
</dbReference>
<reference evidence="3 4" key="1">
    <citation type="submission" date="2015-06" db="EMBL/GenBank/DDBJ databases">
        <title>Draft genome of the moderately acidophilic sulfate reducer Candidatus Desulfosporosinus acididurans strain M1.</title>
        <authorList>
            <person name="Poehlein A."/>
            <person name="Petzsch P."/>
            <person name="Johnson B.D."/>
            <person name="Schloemann M."/>
            <person name="Daniel R."/>
            <person name="Muehling M."/>
        </authorList>
    </citation>
    <scope>NUCLEOTIDE SEQUENCE [LARGE SCALE GENOMIC DNA]</scope>
    <source>
        <strain evidence="3 4">M1</strain>
    </source>
</reference>
<dbReference type="RefSeq" id="WP_047809286.1">
    <property type="nucleotide sequence ID" value="NZ_LDZY01000004.1"/>
</dbReference>
<evidence type="ECO:0000259" key="2">
    <source>
        <dbReference type="Pfam" id="PF20441"/>
    </source>
</evidence>
<gene>
    <name evidence="3" type="ORF">DEAC_c14150</name>
</gene>
<dbReference type="GO" id="GO:0004519">
    <property type="term" value="F:endonuclease activity"/>
    <property type="evidence" value="ECO:0007669"/>
    <property type="project" value="InterPro"/>
</dbReference>
<dbReference type="EMBL" id="LDZY01000004">
    <property type="protein sequence ID" value="KLU66747.1"/>
    <property type="molecule type" value="Genomic_DNA"/>
</dbReference>
<dbReference type="STRING" id="476652.DEAC_c14150"/>
<evidence type="ECO:0000259" key="1">
    <source>
        <dbReference type="Pfam" id="PF03354"/>
    </source>
</evidence>
<feature type="domain" description="Terminase large subunit-like ATPase" evidence="1">
    <location>
        <begin position="93"/>
        <end position="279"/>
    </location>
</feature>
<keyword evidence="4" id="KW-1185">Reference proteome</keyword>
<sequence>MARKELENMFNALSDSSNGIHSFLKEYIGKCKSGEIIVGHELIQMLDILQSHFGNPDIRFELEDPHKRIKFIETHCKHFEAPFAGKPFILELFQKAVAEAIYGFKIFDEEAGRWIRLYQDILYVVGRKNGKTPFVSALILAEFFCGPKGCKVLCASNDDQQADLMFQAINSMREESKSLERKTRKNLTGIYFGNPRKPIKTGKFSYQNKGSIRKLTARTGSKEGRNIAVGAVDEVHEMKNNELVMPIQQALSTQEEPLYFELTTEGFTNDGYLDKRMKEARSVLAGEAEQPRWLIWIYTQDNEAEVWQNEQSWHKSNPGLGVIKKWSYLRKWVDLAKTNTETRAFVLAKDFNLKQNTAAAWLMENEYMNLDIFNPEDFRGHFGMAGVDLAETTDLASAKIMLMRKGSAKKYFLSKYFIPEAKLKAKEKDEGSDYQKWVADGLVEVSPGNENDFSLITKWFIRIYKQFGIRPYKVGYDNALAKYWAKEMEDMGFDLERIPQERHHMSSPMKLLGQDLRGGLVNYNANPVDMWCLGNMGFSVDSREFIMPVKIKTDKRIDGGVAKIIAYATYTRYRNDFINLLK</sequence>
<dbReference type="InterPro" id="IPR046461">
    <property type="entry name" value="TerL_ATPase"/>
</dbReference>
<accession>A0A0J1FTX4</accession>
<dbReference type="Proteomes" id="UP000036356">
    <property type="component" value="Unassembled WGS sequence"/>
</dbReference>
<dbReference type="PANTHER" id="PTHR41287">
    <property type="match status" value="1"/>
</dbReference>
<protein>
    <submittedName>
        <fullName evidence="3">Phage terminase</fullName>
    </submittedName>
</protein>
<dbReference type="InterPro" id="IPR005021">
    <property type="entry name" value="Terminase_largesu-like"/>
</dbReference>
<feature type="domain" description="Terminase large subunit-like endonuclease" evidence="2">
    <location>
        <begin position="294"/>
        <end position="568"/>
    </location>
</feature>
<dbReference type="PATRIC" id="fig|476652.3.peg.1451"/>
<name>A0A0J1FTX4_9FIRM</name>
<dbReference type="AlphaFoldDB" id="A0A0J1FTX4"/>